<reference evidence="2 3" key="1">
    <citation type="journal article" date="2012" name="Int. J. Syst. Evol. Microbiol.">
        <title>Flammeovirga pacifica sp. nov., isolated from deep-sea sediment.</title>
        <authorList>
            <person name="Xu H."/>
            <person name="Fu Y."/>
            <person name="Yang N."/>
            <person name="Ding Z."/>
            <person name="Lai Q."/>
            <person name="Zeng R."/>
        </authorList>
    </citation>
    <scope>NUCLEOTIDE SEQUENCE [LARGE SCALE GENOMIC DNA]</scope>
    <source>
        <strain evidence="3">DSM 24597 / LMG 26175 / WPAGA1</strain>
    </source>
</reference>
<evidence type="ECO:0000313" key="2">
    <source>
        <dbReference type="EMBL" id="OHX67368.1"/>
    </source>
</evidence>
<accession>A0A1S1Z267</accession>
<dbReference type="GO" id="GO:0008233">
    <property type="term" value="F:peptidase activity"/>
    <property type="evidence" value="ECO:0007669"/>
    <property type="project" value="InterPro"/>
</dbReference>
<feature type="domain" description="Peptidase M15C" evidence="1">
    <location>
        <begin position="53"/>
        <end position="124"/>
    </location>
</feature>
<evidence type="ECO:0000313" key="3">
    <source>
        <dbReference type="Proteomes" id="UP000179797"/>
    </source>
</evidence>
<dbReference type="Proteomes" id="UP000179797">
    <property type="component" value="Unassembled WGS sequence"/>
</dbReference>
<dbReference type="SUPFAM" id="SSF55166">
    <property type="entry name" value="Hedgehog/DD-peptidase"/>
    <property type="match status" value="1"/>
</dbReference>
<dbReference type="AlphaFoldDB" id="A0A1S1Z267"/>
<name>A0A1S1Z267_FLAPC</name>
<gene>
    <name evidence="2" type="ORF">NH26_13955</name>
</gene>
<dbReference type="RefSeq" id="WP_052432299.1">
    <property type="nucleotide sequence ID" value="NZ_JRYR02000001.1"/>
</dbReference>
<sequence length="130" mass="15377">MKGVNYWLVLCANIALSNCKKYDQTIPWMGGLRLAEDQNRIFKNGASQLDGYKEKSYHQSGNALDVVPYHKGKADYKCEKGFREFAKCMFNAWQYIQKRYPQARRYRLEYGGHWMNFVDNPHWQLIEIAL</sequence>
<evidence type="ECO:0000259" key="1">
    <source>
        <dbReference type="Pfam" id="PF13539"/>
    </source>
</evidence>
<dbReference type="InterPro" id="IPR039561">
    <property type="entry name" value="Peptidase_M15C"/>
</dbReference>
<protein>
    <recommendedName>
        <fullName evidence="1">Peptidase M15C domain-containing protein</fullName>
    </recommendedName>
</protein>
<proteinExistence type="predicted"/>
<keyword evidence="3" id="KW-1185">Reference proteome</keyword>
<dbReference type="InterPro" id="IPR009045">
    <property type="entry name" value="Zn_M74/Hedgehog-like"/>
</dbReference>
<dbReference type="Gene3D" id="3.30.1380.10">
    <property type="match status" value="1"/>
</dbReference>
<dbReference type="Pfam" id="PF13539">
    <property type="entry name" value="Peptidase_M15_4"/>
    <property type="match status" value="1"/>
</dbReference>
<organism evidence="2 3">
    <name type="scientific">Flammeovirga pacifica</name>
    <dbReference type="NCBI Taxonomy" id="915059"/>
    <lineage>
        <taxon>Bacteria</taxon>
        <taxon>Pseudomonadati</taxon>
        <taxon>Bacteroidota</taxon>
        <taxon>Cytophagia</taxon>
        <taxon>Cytophagales</taxon>
        <taxon>Flammeovirgaceae</taxon>
        <taxon>Flammeovirga</taxon>
    </lineage>
</organism>
<dbReference type="STRING" id="915059.NH26_13955"/>
<comment type="caution">
    <text evidence="2">The sequence shown here is derived from an EMBL/GenBank/DDBJ whole genome shotgun (WGS) entry which is preliminary data.</text>
</comment>
<dbReference type="EMBL" id="JRYR02000001">
    <property type="protein sequence ID" value="OHX67368.1"/>
    <property type="molecule type" value="Genomic_DNA"/>
</dbReference>
<dbReference type="OrthoDB" id="9799970at2"/>